<keyword evidence="2" id="KW-1133">Transmembrane helix</keyword>
<keyword evidence="2" id="KW-0472">Membrane</keyword>
<sequence length="354" mass="37063">MPPENIDDLFREKLDGHASPPGADLWARLQAHVPADAAPASAVAPERLDQLFQKGLNQHATPPGRELWERLEDEHLRPRQRRAAAWWPMALAAAVALLLLVGGAGLWLGLPNGKMSASDVASQSPKTQKTGATAPVTSDAISADKARLAPEPQQQPVVAAATPEAASEENISVPEQKNATIQATRSLAVASNAPKASKAAREQSSRHLKGTNRPLDATTDQAQSVARTTTPPAAHPATSAADEHRKTLENAPVVAQVTKPTPTVEIVPATSSGLITVDVRNGDAPARASQTIASALAEAAAPAERRGLGGRLLQQAGHLVRGERLSLAEATGLPENVTLRATIAGRHVSKSIQL</sequence>
<proteinExistence type="predicted"/>
<keyword evidence="2" id="KW-0812">Transmembrane</keyword>
<gene>
    <name evidence="3" type="ORF">Q5H92_14005</name>
</gene>
<feature type="region of interest" description="Disordered" evidence="1">
    <location>
        <begin position="115"/>
        <end position="244"/>
    </location>
</feature>
<comment type="caution">
    <text evidence="3">The sequence shown here is derived from an EMBL/GenBank/DDBJ whole genome shotgun (WGS) entry which is preliminary data.</text>
</comment>
<name>A0ABT9ACB2_9BACT</name>
<evidence type="ECO:0000256" key="2">
    <source>
        <dbReference type="SAM" id="Phobius"/>
    </source>
</evidence>
<protein>
    <submittedName>
        <fullName evidence="3">Uncharacterized protein</fullName>
    </submittedName>
</protein>
<dbReference type="Proteomes" id="UP001167796">
    <property type="component" value="Unassembled WGS sequence"/>
</dbReference>
<dbReference type="RefSeq" id="WP_305012157.1">
    <property type="nucleotide sequence ID" value="NZ_JAUQSX010000007.1"/>
</dbReference>
<evidence type="ECO:0000313" key="3">
    <source>
        <dbReference type="EMBL" id="MDO7847480.1"/>
    </source>
</evidence>
<feature type="transmembrane region" description="Helical" evidence="2">
    <location>
        <begin position="85"/>
        <end position="110"/>
    </location>
</feature>
<dbReference type="EMBL" id="JAUQSX010000007">
    <property type="protein sequence ID" value="MDO7847480.1"/>
    <property type="molecule type" value="Genomic_DNA"/>
</dbReference>
<feature type="compositionally biased region" description="Polar residues" evidence="1">
    <location>
        <begin position="169"/>
        <end position="185"/>
    </location>
</feature>
<feature type="compositionally biased region" description="Low complexity" evidence="1">
    <location>
        <begin position="226"/>
        <end position="240"/>
    </location>
</feature>
<reference evidence="3" key="1">
    <citation type="submission" date="2023-07" db="EMBL/GenBank/DDBJ databases">
        <authorList>
            <person name="Kim M.K."/>
        </authorList>
    </citation>
    <scope>NUCLEOTIDE SEQUENCE</scope>
    <source>
        <strain evidence="3">M29</strain>
    </source>
</reference>
<evidence type="ECO:0000313" key="4">
    <source>
        <dbReference type="Proteomes" id="UP001167796"/>
    </source>
</evidence>
<feature type="compositionally biased region" description="Polar residues" evidence="1">
    <location>
        <begin position="119"/>
        <end position="140"/>
    </location>
</feature>
<organism evidence="3 4">
    <name type="scientific">Hymenobacter mellowenesis</name>
    <dbReference type="NCBI Taxonomy" id="3063995"/>
    <lineage>
        <taxon>Bacteria</taxon>
        <taxon>Pseudomonadati</taxon>
        <taxon>Bacteroidota</taxon>
        <taxon>Cytophagia</taxon>
        <taxon>Cytophagales</taxon>
        <taxon>Hymenobacteraceae</taxon>
        <taxon>Hymenobacter</taxon>
    </lineage>
</organism>
<evidence type="ECO:0000256" key="1">
    <source>
        <dbReference type="SAM" id="MobiDB-lite"/>
    </source>
</evidence>
<accession>A0ABT9ACB2</accession>
<keyword evidence="4" id="KW-1185">Reference proteome</keyword>